<comment type="caution">
    <text evidence="1">The sequence shown here is derived from an EMBL/GenBank/DDBJ whole genome shotgun (WGS) entry which is preliminary data.</text>
</comment>
<dbReference type="PATRIC" id="fig|1938.3.peg.5939"/>
<evidence type="ECO:0000313" key="1">
    <source>
        <dbReference type="EMBL" id="KMS75714.1"/>
    </source>
</evidence>
<evidence type="ECO:0000313" key="2">
    <source>
        <dbReference type="Proteomes" id="UP000037432"/>
    </source>
</evidence>
<name>A0A0J7ZIK3_STRVR</name>
<proteinExistence type="predicted"/>
<dbReference type="AlphaFoldDB" id="A0A0J7ZIK3"/>
<reference evidence="1 2" key="1">
    <citation type="submission" date="2015-06" db="EMBL/GenBank/DDBJ databases">
        <authorList>
            <person name="Ju K.-S."/>
            <person name="Doroghazi J.R."/>
            <person name="Metcalf W.W."/>
        </authorList>
    </citation>
    <scope>NUCLEOTIDE SEQUENCE [LARGE SCALE GENOMIC DNA]</scope>
    <source>
        <strain evidence="1 2">NRRL 3414</strain>
    </source>
</reference>
<dbReference type="EMBL" id="LFNT01000006">
    <property type="protein sequence ID" value="KMS75714.1"/>
    <property type="molecule type" value="Genomic_DNA"/>
</dbReference>
<protein>
    <submittedName>
        <fullName evidence="1">Uncharacterized protein</fullName>
    </submittedName>
</protein>
<sequence>MPFVKRGLGSVEGSVEEYGDQDADAVAGVADEGLSVGSAAVVVAAAVGAWRAANTERDIARFSWRFPPLGACSPWIQVPDRPVAARGWRDMEPGDVTV</sequence>
<accession>A0A0J7ZIK3</accession>
<organism evidence="1 2">
    <name type="scientific">Streptomyces viridochromogenes</name>
    <dbReference type="NCBI Taxonomy" id="1938"/>
    <lineage>
        <taxon>Bacteria</taxon>
        <taxon>Bacillati</taxon>
        <taxon>Actinomycetota</taxon>
        <taxon>Actinomycetes</taxon>
        <taxon>Kitasatosporales</taxon>
        <taxon>Streptomycetaceae</taxon>
        <taxon>Streptomyces</taxon>
    </lineage>
</organism>
<dbReference type="Proteomes" id="UP000037432">
    <property type="component" value="Unassembled WGS sequence"/>
</dbReference>
<gene>
    <name evidence="1" type="ORF">ACM01_08065</name>
</gene>